<dbReference type="GO" id="GO:0005524">
    <property type="term" value="F:ATP binding"/>
    <property type="evidence" value="ECO:0007669"/>
    <property type="project" value="UniProtKB-KW"/>
</dbReference>
<accession>A0A7C1FJ39</accession>
<dbReference type="AlphaFoldDB" id="A0A7C1FJ39"/>
<organism evidence="9">
    <name type="scientific">Caldilinea aerophila</name>
    <dbReference type="NCBI Taxonomy" id="133453"/>
    <lineage>
        <taxon>Bacteria</taxon>
        <taxon>Bacillati</taxon>
        <taxon>Chloroflexota</taxon>
        <taxon>Caldilineae</taxon>
        <taxon>Caldilineales</taxon>
        <taxon>Caldilineaceae</taxon>
        <taxon>Caldilinea</taxon>
    </lineage>
</organism>
<evidence type="ECO:0000256" key="3">
    <source>
        <dbReference type="ARBA" id="ARBA00012128"/>
    </source>
</evidence>
<dbReference type="PANTHER" id="PTHR34273:SF2">
    <property type="entry name" value="METHYLTHIORIBOSE KINASE"/>
    <property type="match status" value="1"/>
</dbReference>
<dbReference type="InterPro" id="IPR002575">
    <property type="entry name" value="Aminoglycoside_PTrfase"/>
</dbReference>
<evidence type="ECO:0000256" key="5">
    <source>
        <dbReference type="ARBA" id="ARBA00022741"/>
    </source>
</evidence>
<sequence length="419" mass="47594">MAAYRPLDSHSVIDYLRATPSLADVLDLDAPMHAREVGDGNLNQVFIVENGTSDKSLVVKQALPYLRVAGESWPLTRERMRFETQALLKHNELAPGLVPQVYHYDEAMSLVVMENLSHLEVMRRPLVARKRFPHFADHISTFLARTLFFTSDFYLTGLEKKALQAQFINPHLCKIQEDFVFTNPFMDSPENRWNPLLNAEVQAVRRNSALKLALAEMKASYMTHAEALIHSDLHTGSIMANEETTKVIDPEFAFCGPMGFDIGAVLENLVLNYLSHFAHTPDVDTRKEYQAYLLGLIREIWTQFAAKFEALWLENNRGELMPAKYWDYPGGEEAFAEFRRRTLAHILRETAGHGGAKMLRRMMGIVSVWDITSIADLAQRAVAERLAIRIGSRWVMERNAIHSIDDLIGMVCEEAECTG</sequence>
<comment type="similarity">
    <text evidence="1">Belongs to the methylthioribose kinase family.</text>
</comment>
<evidence type="ECO:0000313" key="9">
    <source>
        <dbReference type="EMBL" id="HDX30433.1"/>
    </source>
</evidence>
<name>A0A7C1FJ39_9CHLR</name>
<dbReference type="EMBL" id="DSMG01000038">
    <property type="protein sequence ID" value="HDX30433.1"/>
    <property type="molecule type" value="Genomic_DNA"/>
</dbReference>
<comment type="caution">
    <text evidence="9">The sequence shown here is derived from an EMBL/GenBank/DDBJ whole genome shotgun (WGS) entry which is preliminary data.</text>
</comment>
<dbReference type="InterPro" id="IPR009212">
    <property type="entry name" value="Methylthioribose_kinase"/>
</dbReference>
<keyword evidence="4 9" id="KW-0808">Transferase</keyword>
<keyword evidence="7" id="KW-0067">ATP-binding</keyword>
<dbReference type="PANTHER" id="PTHR34273">
    <property type="entry name" value="METHYLTHIORIBOSE KINASE"/>
    <property type="match status" value="1"/>
</dbReference>
<dbReference type="PIRSF" id="PIRSF031134">
    <property type="entry name" value="MTRK"/>
    <property type="match status" value="1"/>
</dbReference>
<evidence type="ECO:0000256" key="2">
    <source>
        <dbReference type="ARBA" id="ARBA00011738"/>
    </source>
</evidence>
<keyword evidence="5" id="KW-0547">Nucleotide-binding</keyword>
<dbReference type="Gene3D" id="3.90.1200.10">
    <property type="match status" value="1"/>
</dbReference>
<evidence type="ECO:0000259" key="8">
    <source>
        <dbReference type="Pfam" id="PF01636"/>
    </source>
</evidence>
<dbReference type="Gene3D" id="3.30.200.20">
    <property type="entry name" value="Phosphorylase Kinase, domain 1"/>
    <property type="match status" value="1"/>
</dbReference>
<dbReference type="EC" id="2.7.1.100" evidence="3"/>
<evidence type="ECO:0000256" key="4">
    <source>
        <dbReference type="ARBA" id="ARBA00022679"/>
    </source>
</evidence>
<evidence type="ECO:0000256" key="1">
    <source>
        <dbReference type="ARBA" id="ARBA00010165"/>
    </source>
</evidence>
<dbReference type="GO" id="GO:0009086">
    <property type="term" value="P:methionine biosynthetic process"/>
    <property type="evidence" value="ECO:0007669"/>
    <property type="project" value="InterPro"/>
</dbReference>
<dbReference type="NCBIfam" id="TIGR01767">
    <property type="entry name" value="MTRK"/>
    <property type="match status" value="1"/>
</dbReference>
<proteinExistence type="inferred from homology"/>
<reference evidence="9" key="1">
    <citation type="journal article" date="2020" name="mSystems">
        <title>Genome- and Community-Level Interaction Insights into Carbon Utilization and Element Cycling Functions of Hydrothermarchaeota in Hydrothermal Sediment.</title>
        <authorList>
            <person name="Zhou Z."/>
            <person name="Liu Y."/>
            <person name="Xu W."/>
            <person name="Pan J."/>
            <person name="Luo Z.H."/>
            <person name="Li M."/>
        </authorList>
    </citation>
    <scope>NUCLEOTIDE SEQUENCE [LARGE SCALE GENOMIC DNA]</scope>
    <source>
        <strain evidence="9">SpSt-289</strain>
    </source>
</reference>
<protein>
    <recommendedName>
        <fullName evidence="3">S-methyl-5-thioribose kinase</fullName>
        <ecNumber evidence="3">2.7.1.100</ecNumber>
    </recommendedName>
</protein>
<dbReference type="Pfam" id="PF01636">
    <property type="entry name" value="APH"/>
    <property type="match status" value="1"/>
</dbReference>
<dbReference type="InterPro" id="IPR011009">
    <property type="entry name" value="Kinase-like_dom_sf"/>
</dbReference>
<gene>
    <name evidence="9" type="primary">mtnK</name>
    <name evidence="9" type="ORF">ENQ20_02955</name>
</gene>
<evidence type="ECO:0000256" key="7">
    <source>
        <dbReference type="ARBA" id="ARBA00022840"/>
    </source>
</evidence>
<evidence type="ECO:0000256" key="6">
    <source>
        <dbReference type="ARBA" id="ARBA00022777"/>
    </source>
</evidence>
<dbReference type="SUPFAM" id="SSF56112">
    <property type="entry name" value="Protein kinase-like (PK-like)"/>
    <property type="match status" value="1"/>
</dbReference>
<comment type="subunit">
    <text evidence="2">Homodimer.</text>
</comment>
<feature type="domain" description="Aminoglycoside phosphotransferase" evidence="8">
    <location>
        <begin position="34"/>
        <end position="275"/>
    </location>
</feature>
<dbReference type="GO" id="GO:0046522">
    <property type="term" value="F:S-methyl-5-thioribose kinase activity"/>
    <property type="evidence" value="ECO:0007669"/>
    <property type="project" value="UniProtKB-EC"/>
</dbReference>
<keyword evidence="6 9" id="KW-0418">Kinase</keyword>